<organism evidence="1 2">
    <name type="scientific">Dunaliella salina</name>
    <name type="common">Green alga</name>
    <name type="synonym">Protococcus salinus</name>
    <dbReference type="NCBI Taxonomy" id="3046"/>
    <lineage>
        <taxon>Eukaryota</taxon>
        <taxon>Viridiplantae</taxon>
        <taxon>Chlorophyta</taxon>
        <taxon>core chlorophytes</taxon>
        <taxon>Chlorophyceae</taxon>
        <taxon>CS clade</taxon>
        <taxon>Chlamydomonadales</taxon>
        <taxon>Dunaliellaceae</taxon>
        <taxon>Dunaliella</taxon>
    </lineage>
</organism>
<name>A0ABQ7FZ20_DUNSA</name>
<evidence type="ECO:0008006" key="3">
    <source>
        <dbReference type="Google" id="ProtNLM"/>
    </source>
</evidence>
<reference evidence="1" key="1">
    <citation type="submission" date="2017-08" db="EMBL/GenBank/DDBJ databases">
        <authorList>
            <person name="Polle J.E."/>
            <person name="Barry K."/>
            <person name="Cushman J."/>
            <person name="Schmutz J."/>
            <person name="Tran D."/>
            <person name="Hathwaick L.T."/>
            <person name="Yim W.C."/>
            <person name="Jenkins J."/>
            <person name="Mckie-Krisberg Z.M."/>
            <person name="Prochnik S."/>
            <person name="Lindquist E."/>
            <person name="Dockter R.B."/>
            <person name="Adam C."/>
            <person name="Molina H."/>
            <person name="Bunkerborg J."/>
            <person name="Jin E."/>
            <person name="Buchheim M."/>
            <person name="Magnuson J."/>
        </authorList>
    </citation>
    <scope>NUCLEOTIDE SEQUENCE</scope>
    <source>
        <strain evidence="1">CCAP 19/18</strain>
    </source>
</reference>
<accession>A0ABQ7FZ20</accession>
<sequence length="110" mass="12069">MWTSQPLLHPVRTHLHMHSPRCSSTISTASPLRTGKYSNARQLDPCAKHSPCSLVHTNSNTLARSGHRVCRTTRAQPTQCEVRQAQSDAHGRECGCPAYPKHHSGAASFS</sequence>
<dbReference type="EMBL" id="MU070466">
    <property type="protein sequence ID" value="KAF5827588.1"/>
    <property type="molecule type" value="Genomic_DNA"/>
</dbReference>
<proteinExistence type="predicted"/>
<gene>
    <name evidence="1" type="ORF">DUNSADRAFT_402</name>
</gene>
<comment type="caution">
    <text evidence="1">The sequence shown here is derived from an EMBL/GenBank/DDBJ whole genome shotgun (WGS) entry which is preliminary data.</text>
</comment>
<protein>
    <recommendedName>
        <fullName evidence="3">Encoded protein</fullName>
    </recommendedName>
</protein>
<dbReference type="Proteomes" id="UP000815325">
    <property type="component" value="Unassembled WGS sequence"/>
</dbReference>
<keyword evidence="2" id="KW-1185">Reference proteome</keyword>
<evidence type="ECO:0000313" key="2">
    <source>
        <dbReference type="Proteomes" id="UP000815325"/>
    </source>
</evidence>
<evidence type="ECO:0000313" key="1">
    <source>
        <dbReference type="EMBL" id="KAF5827588.1"/>
    </source>
</evidence>